<feature type="compositionally biased region" description="Polar residues" evidence="2">
    <location>
        <begin position="597"/>
        <end position="612"/>
    </location>
</feature>
<feature type="compositionally biased region" description="Basic and acidic residues" evidence="2">
    <location>
        <begin position="1372"/>
        <end position="1384"/>
    </location>
</feature>
<feature type="compositionally biased region" description="Polar residues" evidence="2">
    <location>
        <begin position="344"/>
        <end position="361"/>
    </location>
</feature>
<feature type="region of interest" description="Disordered" evidence="2">
    <location>
        <begin position="628"/>
        <end position="655"/>
    </location>
</feature>
<feature type="compositionally biased region" description="Polar residues" evidence="2">
    <location>
        <begin position="915"/>
        <end position="985"/>
    </location>
</feature>
<reference evidence="4" key="1">
    <citation type="submission" date="2023-10" db="EMBL/GenBank/DDBJ databases">
        <title>Genome assemblies of two species of porcelain crab, Petrolisthes cinctipes and Petrolisthes manimaculis (Anomura: Porcellanidae).</title>
        <authorList>
            <person name="Angst P."/>
        </authorList>
    </citation>
    <scope>NUCLEOTIDE SEQUENCE</scope>
    <source>
        <strain evidence="4">PB745_01</strain>
        <tissue evidence="4">Gill</tissue>
    </source>
</reference>
<feature type="region of interest" description="Disordered" evidence="2">
    <location>
        <begin position="1300"/>
        <end position="1423"/>
    </location>
</feature>
<feature type="compositionally biased region" description="Low complexity" evidence="2">
    <location>
        <begin position="834"/>
        <end position="914"/>
    </location>
</feature>
<dbReference type="PROSITE" id="PS50158">
    <property type="entry name" value="ZF_CCHC"/>
    <property type="match status" value="1"/>
</dbReference>
<accession>A0AAE1L4A7</accession>
<keyword evidence="5" id="KW-1185">Reference proteome</keyword>
<feature type="compositionally biased region" description="Pro residues" evidence="2">
    <location>
        <begin position="1410"/>
        <end position="1421"/>
    </location>
</feature>
<evidence type="ECO:0000259" key="3">
    <source>
        <dbReference type="PROSITE" id="PS50158"/>
    </source>
</evidence>
<keyword evidence="1" id="KW-0863">Zinc-finger</keyword>
<dbReference type="Pfam" id="PF25479">
    <property type="entry name" value="Vts1"/>
    <property type="match status" value="1"/>
</dbReference>
<dbReference type="PANTHER" id="PTHR16195">
    <property type="entry name" value="ZINC FINGER CCHC DOMAIN CONTAINING PROTEIN"/>
    <property type="match status" value="1"/>
</dbReference>
<dbReference type="GO" id="GO:0003676">
    <property type="term" value="F:nucleic acid binding"/>
    <property type="evidence" value="ECO:0007669"/>
    <property type="project" value="InterPro"/>
</dbReference>
<feature type="compositionally biased region" description="Pro residues" evidence="2">
    <location>
        <begin position="1101"/>
        <end position="1110"/>
    </location>
</feature>
<dbReference type="PANTHER" id="PTHR16195:SF16">
    <property type="entry name" value="ZINC FINGER CCHC DOMAIN-CONTAINING PROTEIN 14"/>
    <property type="match status" value="1"/>
</dbReference>
<feature type="domain" description="CCHC-type" evidence="3">
    <location>
        <begin position="1688"/>
        <end position="1703"/>
    </location>
</feature>
<gene>
    <name evidence="4" type="ORF">Pcinc_003846</name>
</gene>
<feature type="region of interest" description="Disordered" evidence="2">
    <location>
        <begin position="321"/>
        <end position="368"/>
    </location>
</feature>
<evidence type="ECO:0000256" key="2">
    <source>
        <dbReference type="SAM" id="MobiDB-lite"/>
    </source>
</evidence>
<feature type="compositionally biased region" description="Polar residues" evidence="2">
    <location>
        <begin position="513"/>
        <end position="548"/>
    </location>
</feature>
<feature type="region of interest" description="Disordered" evidence="2">
    <location>
        <begin position="1513"/>
        <end position="1570"/>
    </location>
</feature>
<feature type="compositionally biased region" description="Polar residues" evidence="2">
    <location>
        <begin position="1113"/>
        <end position="1125"/>
    </location>
</feature>
<feature type="region of interest" description="Disordered" evidence="2">
    <location>
        <begin position="823"/>
        <end position="994"/>
    </location>
</feature>
<dbReference type="InterPro" id="IPR057327">
    <property type="entry name" value="Vts1_dom"/>
</dbReference>
<feature type="compositionally biased region" description="Polar residues" evidence="2">
    <location>
        <begin position="823"/>
        <end position="833"/>
    </location>
</feature>
<dbReference type="GO" id="GO:0008270">
    <property type="term" value="F:zinc ion binding"/>
    <property type="evidence" value="ECO:0007669"/>
    <property type="project" value="UniProtKB-KW"/>
</dbReference>
<feature type="compositionally biased region" description="Low complexity" evidence="2">
    <location>
        <begin position="686"/>
        <end position="704"/>
    </location>
</feature>
<feature type="compositionally biased region" description="Pro residues" evidence="2">
    <location>
        <begin position="1127"/>
        <end position="1146"/>
    </location>
</feature>
<feature type="compositionally biased region" description="Low complexity" evidence="2">
    <location>
        <begin position="426"/>
        <end position="442"/>
    </location>
</feature>
<feature type="compositionally biased region" description="Low complexity" evidence="2">
    <location>
        <begin position="449"/>
        <end position="486"/>
    </location>
</feature>
<proteinExistence type="predicted"/>
<feature type="region of interest" description="Disordered" evidence="2">
    <location>
        <begin position="423"/>
        <end position="486"/>
    </location>
</feature>
<dbReference type="Pfam" id="PF26034">
    <property type="entry name" value="PHAT_SMAUG"/>
    <property type="match status" value="1"/>
</dbReference>
<feature type="region of interest" description="Disordered" evidence="2">
    <location>
        <begin position="513"/>
        <end position="615"/>
    </location>
</feature>
<feature type="region of interest" description="Disordered" evidence="2">
    <location>
        <begin position="1027"/>
        <end position="1067"/>
    </location>
</feature>
<feature type="compositionally biased region" description="Basic residues" evidence="2">
    <location>
        <begin position="1337"/>
        <end position="1347"/>
    </location>
</feature>
<comment type="caution">
    <text evidence="4">The sequence shown here is derived from an EMBL/GenBank/DDBJ whole genome shotgun (WGS) entry which is preliminary data.</text>
</comment>
<feature type="compositionally biased region" description="Polar residues" evidence="2">
    <location>
        <begin position="1559"/>
        <end position="1570"/>
    </location>
</feature>
<dbReference type="Proteomes" id="UP001286313">
    <property type="component" value="Unassembled WGS sequence"/>
</dbReference>
<dbReference type="InterPro" id="IPR001878">
    <property type="entry name" value="Znf_CCHC"/>
</dbReference>
<feature type="compositionally biased region" description="Low complexity" evidence="2">
    <location>
        <begin position="1308"/>
        <end position="1335"/>
    </location>
</feature>
<evidence type="ECO:0000256" key="1">
    <source>
        <dbReference type="PROSITE-ProRule" id="PRU00047"/>
    </source>
</evidence>
<feature type="region of interest" description="Disordered" evidence="2">
    <location>
        <begin position="686"/>
        <end position="729"/>
    </location>
</feature>
<evidence type="ECO:0000313" key="5">
    <source>
        <dbReference type="Proteomes" id="UP001286313"/>
    </source>
</evidence>
<feature type="compositionally biased region" description="Polar residues" evidence="2">
    <location>
        <begin position="1148"/>
        <end position="1159"/>
    </location>
</feature>
<keyword evidence="1" id="KW-0479">Metal-binding</keyword>
<name>A0AAE1L4A7_PETCI</name>
<keyword evidence="1" id="KW-0862">Zinc</keyword>
<protein>
    <recommendedName>
        <fullName evidence="3">CCHC-type domain-containing protein</fullName>
    </recommendedName>
</protein>
<organism evidence="4 5">
    <name type="scientific">Petrolisthes cinctipes</name>
    <name type="common">Flat porcelain crab</name>
    <dbReference type="NCBI Taxonomy" id="88211"/>
    <lineage>
        <taxon>Eukaryota</taxon>
        <taxon>Metazoa</taxon>
        <taxon>Ecdysozoa</taxon>
        <taxon>Arthropoda</taxon>
        <taxon>Crustacea</taxon>
        <taxon>Multicrustacea</taxon>
        <taxon>Malacostraca</taxon>
        <taxon>Eumalacostraca</taxon>
        <taxon>Eucarida</taxon>
        <taxon>Decapoda</taxon>
        <taxon>Pleocyemata</taxon>
        <taxon>Anomura</taxon>
        <taxon>Galatheoidea</taxon>
        <taxon>Porcellanidae</taxon>
        <taxon>Petrolisthes</taxon>
    </lineage>
</organism>
<feature type="compositionally biased region" description="Polar residues" evidence="2">
    <location>
        <begin position="641"/>
        <end position="655"/>
    </location>
</feature>
<feature type="compositionally biased region" description="Low complexity" evidence="2">
    <location>
        <begin position="1351"/>
        <end position="1364"/>
    </location>
</feature>
<dbReference type="InterPro" id="IPR042344">
    <property type="entry name" value="ZCCHC14"/>
</dbReference>
<sequence>MVKKDEVCLWFKNSEPHRRLELLCGLLNMCLPMELRFISTCVEDLGKRDFHDLRDAEHKANSTQEIKRLSNLLEERTRSNLIVFVALLSSRNHTCSTLLYQILAQAHHDTQQQQPQPQPSPTTTTTTIDANYVKEMAQAQHHNTPQPQPTAIDANYVKEIAQAHHNSQPQASPATIDANYVKEIAQAHHHNSQPQPTAIDANCVKEMAQAQPHNTQPQPQPQASPTTTTIDANYVKEMLLIYTMVLHHPAFTFEQKRVIADLHAQASKLEATRLSPPHNTTTSELLSPVSQSCNSLQEGCDSGLSVGTEPEGDGLMEGCGELPAPPSHLHHYHHHAPGVGGLSAAQSPESGGNQDACSSGSGESGDLYNEGGTVSTTYIYNSIYEQESLVALTMASSYPCNHPNNFHYYNPYPPMLGTVPRCVPPGKGSHSDGSSSEEGSASLIPNKGPPVSNSPLSSPQSSPYVSPLQSLSPSRASSPLSHSATTTTATTTTTLASLPSTVVASTVCAATGSCSHSGPVQKQSHNTAAVHGSVTQTGSHTVTCTSGQPHRKPPSSGSRSQRHTDRSGSRTRLPTAAIENDLATGNQSSQNSPSSGRVMNQPSHSINNNSNHLKNRWAGNSSVVVTASTSLSNSTPPTAGIKSNTKQSPCPTSGNTTTCRILTTATVTASSPGCKTTSVSSHAASGRFSTSISSSATNTTRNTSPPIVHTGNQDKSTLNTSTNSGIRPPLSTGNSCSILPSNMHKSALNNNNYLSRELKVKLNKHYQQLAQYSLDMLKKMSDRELMEMGLNKDEVRLLWNLLANLESHTHHLHNGYTNSSITLHSRSLPPSQNTITVTTSHTPSTIHSRSSTHSPTTTTTTCHSPSHSPRTMSRVSSQSPTTTTITTTTTTTSRTTSSPVSTSGHTSPSPHSATLTGNTQHTSNNSKSGSSDVNSGPQKTISNTQSIHNNAPNTSSNSKNTLGNPNIQSSKSNMSISTGSSPSAQTTNSTSVTTTATVSNNICTSTTIVTNSTASIVTTVGDTVVTSPTSNSPITTQVTSTPCQAATSSSSPKNASVSMQQPKSVQCGNTTVQTASSTCTSSTTSFSSCSAPTPHVSQFSVPPPPIPNKLPPQSTATTSFSQHQLPTQPPPGQHRTPPPLCVPPRTPSQEPCTHSTTASMTGYYTNNGGVGVKNNPSGANSSVSAAASSQLSIASYSAPISVPQPSSAGNVALPIYTSAGSMPVYTSSGNIGVPPPTSAGLIPMVGPGSQYHPTYIYPSFLGPGGAHTYVPPGTYAAAAHHAHRSFYMSQPLAPVSHVSKLKATPHPGTTGHSGSRGGSSSSSSSCSSGSTRGFSKGNHKGHNHVKSCNRSSDSSPSSSQYSSPPQTPSPDHTPDLNTEKRGKPPGDVIDISETGETIGLAGLGPREDGTPPPFHQPPNPMLLPQTAVPRPRMMPYSQMGYVGFHQGSAGMLRYPGIPLTNQAPLITPRNSLPISSDKSSRETTPPVPGTVPLVQQDLQCCVRSVPDGGTVPITLAGNSHGRNGGSPHGPATLSDGSPLPAAHTPVLSGASHPAAQVPPGNTSTGPPHNSVQYNAPGYPMIMNAPPLFPQFPGFVPAHSSHVSNGFVSSPLAHNFPFSPVGNAEYMYTGQYHTLLGGSSQGGGGNGCGTPGGLGAPSTPGPGLSYTHYSPVLSHTPTPTPSAGAKKTCYNCGHVGHNGAECKEANIEEMCNIKTARS</sequence>
<feature type="compositionally biased region" description="Low complexity" evidence="2">
    <location>
        <begin position="585"/>
        <end position="596"/>
    </location>
</feature>
<feature type="region of interest" description="Disordered" evidence="2">
    <location>
        <begin position="1088"/>
        <end position="1159"/>
    </location>
</feature>
<dbReference type="InterPro" id="IPR058599">
    <property type="entry name" value="PHAT_Smg/ZCCHC2-like"/>
</dbReference>
<evidence type="ECO:0000313" key="4">
    <source>
        <dbReference type="EMBL" id="KAK3892300.1"/>
    </source>
</evidence>
<feature type="compositionally biased region" description="Polar residues" evidence="2">
    <location>
        <begin position="710"/>
        <end position="729"/>
    </location>
</feature>
<dbReference type="EMBL" id="JAWQEG010000269">
    <property type="protein sequence ID" value="KAK3892300.1"/>
    <property type="molecule type" value="Genomic_DNA"/>
</dbReference>